<protein>
    <submittedName>
        <fullName evidence="2">Uncharacterized protein</fullName>
    </submittedName>
</protein>
<dbReference type="EMBL" id="QGKX02002183">
    <property type="protein sequence ID" value="KAF3484861.1"/>
    <property type="molecule type" value="Genomic_DNA"/>
</dbReference>
<feature type="compositionally biased region" description="Basic and acidic residues" evidence="1">
    <location>
        <begin position="1"/>
        <end position="14"/>
    </location>
</feature>
<sequence>MEKLIPKRNKDPNHNSRPAARSFHQQQYLDDPSPFTPEVFTLEFTLNDSSSPEELFAAKPEKAELIPEDETSRLAFSLETLFSKANEPNKNTSTSLFQTRDPGRGKRTVRKRSERNDEDSYRLVRRTSDIVRPRSKEVEEDQTFRDIDEDWASENHREMDEEWASETPNRVMTPMQVDDESDNSAVGVESEDDDGDGQFVDYGPRNKLGLYWNRNPKEAMEDEEEVVAEMIVRALKMMMLPANNAATNNYDRKRDYYSSSDS</sequence>
<evidence type="ECO:0000313" key="2">
    <source>
        <dbReference type="EMBL" id="KAF3484861.1"/>
    </source>
</evidence>
<feature type="region of interest" description="Disordered" evidence="1">
    <location>
        <begin position="156"/>
        <end position="200"/>
    </location>
</feature>
<proteinExistence type="predicted"/>
<comment type="caution">
    <text evidence="2">The sequence shown here is derived from an EMBL/GenBank/DDBJ whole genome shotgun (WGS) entry which is preliminary data.</text>
</comment>
<evidence type="ECO:0000313" key="3">
    <source>
        <dbReference type="Proteomes" id="UP000712600"/>
    </source>
</evidence>
<feature type="region of interest" description="Disordered" evidence="1">
    <location>
        <begin position="85"/>
        <end position="119"/>
    </location>
</feature>
<evidence type="ECO:0000256" key="1">
    <source>
        <dbReference type="SAM" id="MobiDB-lite"/>
    </source>
</evidence>
<feature type="compositionally biased region" description="Polar residues" evidence="1">
    <location>
        <begin position="86"/>
        <end position="98"/>
    </location>
</feature>
<reference evidence="2" key="1">
    <citation type="submission" date="2019-12" db="EMBL/GenBank/DDBJ databases">
        <title>Genome sequencing and annotation of Brassica cretica.</title>
        <authorList>
            <person name="Studholme D.J."/>
            <person name="Sarris P."/>
        </authorList>
    </citation>
    <scope>NUCLEOTIDE SEQUENCE</scope>
    <source>
        <strain evidence="2">PFS-109/04</strain>
        <tissue evidence="2">Leaf</tissue>
    </source>
</reference>
<organism evidence="2 3">
    <name type="scientific">Brassica cretica</name>
    <name type="common">Mustard</name>
    <dbReference type="NCBI Taxonomy" id="69181"/>
    <lineage>
        <taxon>Eukaryota</taxon>
        <taxon>Viridiplantae</taxon>
        <taxon>Streptophyta</taxon>
        <taxon>Embryophyta</taxon>
        <taxon>Tracheophyta</taxon>
        <taxon>Spermatophyta</taxon>
        <taxon>Magnoliopsida</taxon>
        <taxon>eudicotyledons</taxon>
        <taxon>Gunneridae</taxon>
        <taxon>Pentapetalae</taxon>
        <taxon>rosids</taxon>
        <taxon>malvids</taxon>
        <taxon>Brassicales</taxon>
        <taxon>Brassicaceae</taxon>
        <taxon>Brassiceae</taxon>
        <taxon>Brassica</taxon>
    </lineage>
</organism>
<feature type="region of interest" description="Disordered" evidence="1">
    <location>
        <begin position="1"/>
        <end position="36"/>
    </location>
</feature>
<dbReference type="Proteomes" id="UP000712600">
    <property type="component" value="Unassembled WGS sequence"/>
</dbReference>
<name>A0A8S9MN62_BRACR</name>
<gene>
    <name evidence="2" type="ORF">F2Q69_00053979</name>
</gene>
<accession>A0A8S9MN62</accession>
<dbReference type="AlphaFoldDB" id="A0A8S9MN62"/>